<dbReference type="Proteomes" id="UP000476411">
    <property type="component" value="Chromosome"/>
</dbReference>
<dbReference type="InterPro" id="IPR029058">
    <property type="entry name" value="AB_hydrolase_fold"/>
</dbReference>
<dbReference type="RefSeq" id="WP_162335253.1">
    <property type="nucleotide sequence ID" value="NZ_CP048113.1"/>
</dbReference>
<proteinExistence type="predicted"/>
<dbReference type="SUPFAM" id="SSF82171">
    <property type="entry name" value="DPP6 N-terminal domain-like"/>
    <property type="match status" value="1"/>
</dbReference>
<evidence type="ECO:0000313" key="1">
    <source>
        <dbReference type="EMBL" id="QHS63537.1"/>
    </source>
</evidence>
<gene>
    <name evidence="1" type="ORF">GWR21_29330</name>
</gene>
<dbReference type="EMBL" id="CP048113">
    <property type="protein sequence ID" value="QHS63537.1"/>
    <property type="molecule type" value="Genomic_DNA"/>
</dbReference>
<dbReference type="PROSITE" id="PS51257">
    <property type="entry name" value="PROKAR_LIPOPROTEIN"/>
    <property type="match status" value="1"/>
</dbReference>
<dbReference type="Gene3D" id="3.40.50.1820">
    <property type="entry name" value="alpha/beta hydrolase"/>
    <property type="match status" value="1"/>
</dbReference>
<protein>
    <submittedName>
        <fullName evidence="1">DUF5050 domain-containing protein</fullName>
    </submittedName>
</protein>
<name>A0A6B9ZNI9_9BACT</name>
<accession>A0A6B9ZNI9</accession>
<organism evidence="1 2">
    <name type="scientific">Chitinophaga agri</name>
    <dbReference type="NCBI Taxonomy" id="2703787"/>
    <lineage>
        <taxon>Bacteria</taxon>
        <taxon>Pseudomonadati</taxon>
        <taxon>Bacteroidota</taxon>
        <taxon>Chitinophagia</taxon>
        <taxon>Chitinophagales</taxon>
        <taxon>Chitinophagaceae</taxon>
        <taxon>Chitinophaga</taxon>
    </lineage>
</organism>
<evidence type="ECO:0000313" key="2">
    <source>
        <dbReference type="Proteomes" id="UP000476411"/>
    </source>
</evidence>
<keyword evidence="2" id="KW-1185">Reference proteome</keyword>
<dbReference type="KEGG" id="chih:GWR21_29330"/>
<dbReference type="AlphaFoldDB" id="A0A6B9ZNI9"/>
<reference evidence="1 2" key="1">
    <citation type="submission" date="2020-01" db="EMBL/GenBank/DDBJ databases">
        <title>Complete genome sequence of Chitinophaga sp. H33E-04 isolated from quinoa roots.</title>
        <authorList>
            <person name="Weon H.-Y."/>
            <person name="Lee S.A."/>
        </authorList>
    </citation>
    <scope>NUCLEOTIDE SEQUENCE [LARGE SCALE GENOMIC DNA]</scope>
    <source>
        <strain evidence="1 2">H33E-04</strain>
    </source>
</reference>
<dbReference type="SUPFAM" id="SSF53474">
    <property type="entry name" value="alpha/beta-Hydrolases"/>
    <property type="match status" value="1"/>
</dbReference>
<sequence>MNRILQALVLVTSLSAGCQPRNTQSDIAGSSLYKETDQNLLKLPDGSIVYINHSGNAYALNQVKDGQSMPISTFSHPVFFPFLYNGETAWLTDSCGNELYTSSKANFNRISGNTIDRIYTSNTGRYLIYKKTDEGVFLFDQQTQCETLLEQLTNEFTHLAFDPTDSIASYKDGDDLFILHLPSAITGKLAVPLSGEKFNPCPFAGKIYFACRDTAQFTAIYSCDLSSSEISKVHQTSNELRLPTVTDTSLYFIEIINSQYLLRRKSLTSGKVDQITDRGVVYTYIPGEKQVYYSYADINSTKSLYSYRLDTRTSVPIDSITLFPDLEAKPYVITPGDTVHYQISSNKAISRPGTILFIHPGLHGDYSPRFEPLLYHLANAGYLIICPNYPGSKGYGYDYEHQNPEAAVEMLSKMAQQIRSQTSKPLYLLTSSSGNILAERLLNMEKCQFTAAVSLFGIPGAAPTPKVPVLYLLGENDQQINYGRRKEQLSTAAKKHPISIYSYPCEGHWFRDNASLQDASERIVNHFKRQD</sequence>